<dbReference type="AlphaFoldDB" id="A0A2T4ZAD5"/>
<dbReference type="PANTHER" id="PTHR43685">
    <property type="entry name" value="GLYCOSYLTRANSFERASE"/>
    <property type="match status" value="1"/>
</dbReference>
<dbReference type="Proteomes" id="UP000241639">
    <property type="component" value="Unassembled WGS sequence"/>
</dbReference>
<dbReference type="PANTHER" id="PTHR43685:SF2">
    <property type="entry name" value="GLYCOSYLTRANSFERASE 2-LIKE DOMAIN-CONTAINING PROTEIN"/>
    <property type="match status" value="1"/>
</dbReference>
<name>A0A2T4ZAD5_9BACL</name>
<sequence length="405" mass="47719">MHDVGIVMPLYNQHPSYLRAALQSIFRQTYRQFQLVIVIDGADKQTVQTVHEETAADPRVKLLFHKKNRGVSQALNTGFQLLFSLPHIQYLTWISSDNIYYPRFLEALRAKLHTGPPQLGFVYSSFRHINGEGNSIQTENDLIKFRQFQRKPKEELLDVCFVGVSFMYKKSFAQKINGYHLEPVEDFEYWLRLTELCEIDYIPEELMDYRMNSDHSVSARLRKSKQQHRRWRYAFQLARQQARQRRNIPFETTVIFPVDDRIENKTDLMETLLEQYYSNYKLLVVDLSPRSTGEAVLKHIEDPRTTIIPLPHATLKDAVRKYLPHVETPYTMIHGLRTVWPPLVTWDYMQKLVLYARQHAAKSFLSVHYVPNEKAPIQLRQTPAPDEPHFGEIYRSKELLKVLQT</sequence>
<evidence type="ECO:0000313" key="2">
    <source>
        <dbReference type="EMBL" id="PTM58853.1"/>
    </source>
</evidence>
<evidence type="ECO:0000259" key="1">
    <source>
        <dbReference type="Pfam" id="PF00535"/>
    </source>
</evidence>
<accession>A0A2T4ZAD5</accession>
<organism evidence="2 3">
    <name type="scientific">Desmospora activa DSM 45169</name>
    <dbReference type="NCBI Taxonomy" id="1121389"/>
    <lineage>
        <taxon>Bacteria</taxon>
        <taxon>Bacillati</taxon>
        <taxon>Bacillota</taxon>
        <taxon>Bacilli</taxon>
        <taxon>Bacillales</taxon>
        <taxon>Thermoactinomycetaceae</taxon>
        <taxon>Desmospora</taxon>
    </lineage>
</organism>
<protein>
    <submittedName>
        <fullName evidence="2">Glycosyl transferase family 2</fullName>
    </submittedName>
</protein>
<gene>
    <name evidence="2" type="ORF">C8J48_1448</name>
</gene>
<reference evidence="2 3" key="1">
    <citation type="submission" date="2018-04" db="EMBL/GenBank/DDBJ databases">
        <title>Genomic Encyclopedia of Archaeal and Bacterial Type Strains, Phase II (KMG-II): from individual species to whole genera.</title>
        <authorList>
            <person name="Goeker M."/>
        </authorList>
    </citation>
    <scope>NUCLEOTIDE SEQUENCE [LARGE SCALE GENOMIC DNA]</scope>
    <source>
        <strain evidence="2 3">DSM 45169</strain>
    </source>
</reference>
<dbReference type="InterPro" id="IPR029044">
    <property type="entry name" value="Nucleotide-diphossugar_trans"/>
</dbReference>
<keyword evidence="2" id="KW-0808">Transferase</keyword>
<dbReference type="Gene3D" id="3.90.550.10">
    <property type="entry name" value="Spore Coat Polysaccharide Biosynthesis Protein SpsA, Chain A"/>
    <property type="match status" value="1"/>
</dbReference>
<dbReference type="RefSeq" id="WP_107725604.1">
    <property type="nucleotide sequence ID" value="NZ_PZZP01000001.1"/>
</dbReference>
<feature type="domain" description="Glycosyltransferase 2-like" evidence="1">
    <location>
        <begin position="6"/>
        <end position="175"/>
    </location>
</feature>
<dbReference type="EMBL" id="PZZP01000001">
    <property type="protein sequence ID" value="PTM58853.1"/>
    <property type="molecule type" value="Genomic_DNA"/>
</dbReference>
<comment type="caution">
    <text evidence="2">The sequence shown here is derived from an EMBL/GenBank/DDBJ whole genome shotgun (WGS) entry which is preliminary data.</text>
</comment>
<dbReference type="Pfam" id="PF00535">
    <property type="entry name" value="Glycos_transf_2"/>
    <property type="match status" value="1"/>
</dbReference>
<evidence type="ECO:0000313" key="3">
    <source>
        <dbReference type="Proteomes" id="UP000241639"/>
    </source>
</evidence>
<dbReference type="InterPro" id="IPR001173">
    <property type="entry name" value="Glyco_trans_2-like"/>
</dbReference>
<dbReference type="SUPFAM" id="SSF53448">
    <property type="entry name" value="Nucleotide-diphospho-sugar transferases"/>
    <property type="match status" value="1"/>
</dbReference>
<dbReference type="OrthoDB" id="9785185at2"/>
<dbReference type="GO" id="GO:0016740">
    <property type="term" value="F:transferase activity"/>
    <property type="evidence" value="ECO:0007669"/>
    <property type="project" value="UniProtKB-KW"/>
</dbReference>
<proteinExistence type="predicted"/>
<keyword evidence="3" id="KW-1185">Reference proteome</keyword>
<dbReference type="InterPro" id="IPR050834">
    <property type="entry name" value="Glycosyltransf_2"/>
</dbReference>